<keyword evidence="10" id="KW-1185">Reference proteome</keyword>
<dbReference type="RefSeq" id="WP_183316599.1">
    <property type="nucleotide sequence ID" value="NZ_JACIEN010000002.1"/>
</dbReference>
<organism evidence="9 10">
    <name type="scientific">Chelatococcus caeni</name>
    <dbReference type="NCBI Taxonomy" id="1348468"/>
    <lineage>
        <taxon>Bacteria</taxon>
        <taxon>Pseudomonadati</taxon>
        <taxon>Pseudomonadota</taxon>
        <taxon>Alphaproteobacteria</taxon>
        <taxon>Hyphomicrobiales</taxon>
        <taxon>Chelatococcaceae</taxon>
        <taxon>Chelatococcus</taxon>
    </lineage>
</organism>
<evidence type="ECO:0000313" key="9">
    <source>
        <dbReference type="EMBL" id="MBB4017157.1"/>
    </source>
</evidence>
<keyword evidence="4" id="KW-0813">Transport</keyword>
<feature type="domain" description="Flagellar assembly protein FliH/Type III secretion system HrpE" evidence="8">
    <location>
        <begin position="68"/>
        <end position="189"/>
    </location>
</feature>
<evidence type="ECO:0000256" key="5">
    <source>
        <dbReference type="ARBA" id="ARBA00022795"/>
    </source>
</evidence>
<dbReference type="PANTHER" id="PTHR34982:SF1">
    <property type="entry name" value="FLAGELLAR ASSEMBLY PROTEIN FLIH"/>
    <property type="match status" value="1"/>
</dbReference>
<dbReference type="GO" id="GO:0005829">
    <property type="term" value="C:cytosol"/>
    <property type="evidence" value="ECO:0007669"/>
    <property type="project" value="TreeGrafter"/>
</dbReference>
<evidence type="ECO:0000256" key="6">
    <source>
        <dbReference type="ARBA" id="ARBA00022927"/>
    </source>
</evidence>
<keyword evidence="5" id="KW-1005">Bacterial flagellum biogenesis</keyword>
<evidence type="ECO:0000256" key="2">
    <source>
        <dbReference type="ARBA" id="ARBA00006602"/>
    </source>
</evidence>
<dbReference type="PANTHER" id="PTHR34982">
    <property type="entry name" value="YOP PROTEINS TRANSLOCATION PROTEIN L"/>
    <property type="match status" value="1"/>
</dbReference>
<name>A0A840C418_9HYPH</name>
<evidence type="ECO:0000259" key="8">
    <source>
        <dbReference type="Pfam" id="PF02108"/>
    </source>
</evidence>
<evidence type="ECO:0000256" key="1">
    <source>
        <dbReference type="ARBA" id="ARBA00003041"/>
    </source>
</evidence>
<accession>A0A840C418</accession>
<sequence>MNSTDRLSTLGGGGRIVRGPEVDIWQKAAMTLRKAEDLASSEMSRGYTEGHEKGVRDGLASVKEKNAAAAEQLAQTVTAVDRYLGSLESEVADLAMGIVRQVLGTFENADLVARLAGEALANFRRAKHLKITVHPDACAKVRDEVNARVEREGLAVTIAVAGDPTMGPTDCRLASEFAIVDADLETQLSALAGALPRREGRG</sequence>
<dbReference type="InterPro" id="IPR018035">
    <property type="entry name" value="Flagellar_FliH/T3SS_HrpE"/>
</dbReference>
<dbReference type="Proteomes" id="UP000577362">
    <property type="component" value="Unassembled WGS sequence"/>
</dbReference>
<dbReference type="GO" id="GO:0044781">
    <property type="term" value="P:bacterial-type flagellum organization"/>
    <property type="evidence" value="ECO:0007669"/>
    <property type="project" value="UniProtKB-KW"/>
</dbReference>
<dbReference type="InterPro" id="IPR051472">
    <property type="entry name" value="T3SS_Stator/FliH"/>
</dbReference>
<gene>
    <name evidence="9" type="ORF">GGR16_002186</name>
</gene>
<dbReference type="AlphaFoldDB" id="A0A840C418"/>
<reference evidence="9 10" key="1">
    <citation type="submission" date="2020-08" db="EMBL/GenBank/DDBJ databases">
        <title>Genomic Encyclopedia of Type Strains, Phase IV (KMG-IV): sequencing the most valuable type-strain genomes for metagenomic binning, comparative biology and taxonomic classification.</title>
        <authorList>
            <person name="Goeker M."/>
        </authorList>
    </citation>
    <scope>NUCLEOTIDE SEQUENCE [LARGE SCALE GENOMIC DNA]</scope>
    <source>
        <strain evidence="9 10">DSM 103737</strain>
    </source>
</reference>
<proteinExistence type="inferred from homology"/>
<dbReference type="EMBL" id="JACIEN010000002">
    <property type="protein sequence ID" value="MBB4017157.1"/>
    <property type="molecule type" value="Genomic_DNA"/>
</dbReference>
<evidence type="ECO:0000313" key="10">
    <source>
        <dbReference type="Proteomes" id="UP000577362"/>
    </source>
</evidence>
<dbReference type="GO" id="GO:0015031">
    <property type="term" value="P:protein transport"/>
    <property type="evidence" value="ECO:0007669"/>
    <property type="project" value="UniProtKB-KW"/>
</dbReference>
<comment type="similarity">
    <text evidence="2">Belongs to the FliH family.</text>
</comment>
<comment type="function">
    <text evidence="1">Needed for flagellar regrowth and assembly.</text>
</comment>
<evidence type="ECO:0000256" key="3">
    <source>
        <dbReference type="ARBA" id="ARBA00016507"/>
    </source>
</evidence>
<keyword evidence="7" id="KW-1006">Bacterial flagellum protein export</keyword>
<evidence type="ECO:0000256" key="4">
    <source>
        <dbReference type="ARBA" id="ARBA00022448"/>
    </source>
</evidence>
<evidence type="ECO:0000256" key="7">
    <source>
        <dbReference type="ARBA" id="ARBA00023225"/>
    </source>
</evidence>
<keyword evidence="6" id="KW-0653">Protein transport</keyword>
<protein>
    <recommendedName>
        <fullName evidence="3">Flagellar assembly protein FliH</fullName>
    </recommendedName>
</protein>
<comment type="caution">
    <text evidence="9">The sequence shown here is derived from an EMBL/GenBank/DDBJ whole genome shotgun (WGS) entry which is preliminary data.</text>
</comment>
<dbReference type="Pfam" id="PF02108">
    <property type="entry name" value="FliH"/>
    <property type="match status" value="1"/>
</dbReference>